<evidence type="ECO:0000313" key="3">
    <source>
        <dbReference type="Proteomes" id="UP000199354"/>
    </source>
</evidence>
<protein>
    <submittedName>
        <fullName evidence="2">Uncharacterized protein</fullName>
    </submittedName>
</protein>
<dbReference type="OrthoDB" id="1425482at2"/>
<evidence type="ECO:0000313" key="2">
    <source>
        <dbReference type="EMBL" id="SCY08830.1"/>
    </source>
</evidence>
<keyword evidence="1" id="KW-0472">Membrane</keyword>
<dbReference type="Proteomes" id="UP000199354">
    <property type="component" value="Unassembled WGS sequence"/>
</dbReference>
<organism evidence="2 3">
    <name type="scientific">Flavobacterium caeni</name>
    <dbReference type="NCBI Taxonomy" id="490189"/>
    <lineage>
        <taxon>Bacteria</taxon>
        <taxon>Pseudomonadati</taxon>
        <taxon>Bacteroidota</taxon>
        <taxon>Flavobacteriia</taxon>
        <taxon>Flavobacteriales</taxon>
        <taxon>Flavobacteriaceae</taxon>
        <taxon>Flavobacterium</taxon>
    </lineage>
</organism>
<proteinExistence type="predicted"/>
<dbReference type="RefSeq" id="WP_091140947.1">
    <property type="nucleotide sequence ID" value="NZ_FMVF01000003.1"/>
</dbReference>
<dbReference type="EMBL" id="FMVF01000003">
    <property type="protein sequence ID" value="SCY08830.1"/>
    <property type="molecule type" value="Genomic_DNA"/>
</dbReference>
<keyword evidence="3" id="KW-1185">Reference proteome</keyword>
<reference evidence="2 3" key="1">
    <citation type="submission" date="2016-10" db="EMBL/GenBank/DDBJ databases">
        <authorList>
            <person name="de Groot N.N."/>
        </authorList>
    </citation>
    <scope>NUCLEOTIDE SEQUENCE [LARGE SCALE GENOMIC DNA]</scope>
    <source>
        <strain evidence="2 3">CGMCC 1.7031</strain>
    </source>
</reference>
<sequence length="233" mass="27551">MRVDLKQELLKQRNKSHEDSILREVASVLALHEQRRAQTIDALQNGTTAPNQMIFDLLETDRIFSLSQIRKVCIDYRLRFLESQRFRNHFPEEALSAIRELENRHQTRLGHFRIMAPTGAFKLDNYDDPLLFVPLDNDYFYLVHQWGGDLGSVRKWLVLPLRNLGWFTAFCVLLSLLLTWMIPINQLGEKIPWAKLIIFLFLFKSVFAVAMYGFFMRGRSFSAQMWDSRFYNQ</sequence>
<dbReference type="STRING" id="490189.SAMN02927903_00720"/>
<dbReference type="AlphaFoldDB" id="A0A1G5D2Z0"/>
<keyword evidence="1" id="KW-1133">Transmembrane helix</keyword>
<feature type="transmembrane region" description="Helical" evidence="1">
    <location>
        <begin position="196"/>
        <end position="215"/>
    </location>
</feature>
<name>A0A1G5D2Z0_9FLAO</name>
<feature type="transmembrane region" description="Helical" evidence="1">
    <location>
        <begin position="164"/>
        <end position="184"/>
    </location>
</feature>
<keyword evidence="1" id="KW-0812">Transmembrane</keyword>
<evidence type="ECO:0000256" key="1">
    <source>
        <dbReference type="SAM" id="Phobius"/>
    </source>
</evidence>
<accession>A0A1G5D2Z0</accession>
<gene>
    <name evidence="2" type="ORF">SAMN02927903_00720</name>
</gene>